<keyword evidence="7" id="KW-0812">Transmembrane</keyword>
<proteinExistence type="predicted"/>
<keyword evidence="5 7" id="KW-0472">Membrane</keyword>
<organism evidence="8">
    <name type="scientific">hydrothermal vent metagenome</name>
    <dbReference type="NCBI Taxonomy" id="652676"/>
    <lineage>
        <taxon>unclassified sequences</taxon>
        <taxon>metagenomes</taxon>
        <taxon>ecological metagenomes</taxon>
    </lineage>
</organism>
<comment type="subcellular location">
    <subcellularLocation>
        <location evidence="1">Cell inner membrane</location>
    </subcellularLocation>
</comment>
<evidence type="ECO:0000256" key="7">
    <source>
        <dbReference type="SAM" id="Phobius"/>
    </source>
</evidence>
<dbReference type="PIRSF" id="PIRSF026649">
    <property type="entry name" value="MsbB"/>
    <property type="match status" value="1"/>
</dbReference>
<evidence type="ECO:0000256" key="5">
    <source>
        <dbReference type="ARBA" id="ARBA00023136"/>
    </source>
</evidence>
<evidence type="ECO:0000313" key="8">
    <source>
        <dbReference type="EMBL" id="VAW54296.1"/>
    </source>
</evidence>
<gene>
    <name evidence="8" type="ORF">MNBD_GAMMA07-1153</name>
</gene>
<reference evidence="8" key="1">
    <citation type="submission" date="2018-06" db="EMBL/GenBank/DDBJ databases">
        <authorList>
            <person name="Zhirakovskaya E."/>
        </authorList>
    </citation>
    <scope>NUCLEOTIDE SEQUENCE</scope>
</reference>
<evidence type="ECO:0000256" key="2">
    <source>
        <dbReference type="ARBA" id="ARBA00022475"/>
    </source>
</evidence>
<dbReference type="GO" id="GO:1901137">
    <property type="term" value="P:carbohydrate derivative biosynthetic process"/>
    <property type="evidence" value="ECO:0007669"/>
    <property type="project" value="UniProtKB-ARBA"/>
</dbReference>
<feature type="transmembrane region" description="Helical" evidence="7">
    <location>
        <begin position="29"/>
        <end position="51"/>
    </location>
</feature>
<dbReference type="GO" id="GO:0005886">
    <property type="term" value="C:plasma membrane"/>
    <property type="evidence" value="ECO:0007669"/>
    <property type="project" value="UniProtKB-SubCell"/>
</dbReference>
<name>A0A3B0XCF6_9ZZZZ</name>
<accession>A0A3B0XCF6</accession>
<keyword evidence="3" id="KW-0997">Cell inner membrane</keyword>
<evidence type="ECO:0000256" key="1">
    <source>
        <dbReference type="ARBA" id="ARBA00004533"/>
    </source>
</evidence>
<evidence type="ECO:0000256" key="3">
    <source>
        <dbReference type="ARBA" id="ARBA00022519"/>
    </source>
</evidence>
<dbReference type="PANTHER" id="PTHR30606">
    <property type="entry name" value="LIPID A BIOSYNTHESIS LAUROYL ACYLTRANSFERASE"/>
    <property type="match status" value="1"/>
</dbReference>
<dbReference type="AlphaFoldDB" id="A0A3B0XCF6"/>
<keyword evidence="4 8" id="KW-0808">Transferase</keyword>
<dbReference type="GO" id="GO:0008610">
    <property type="term" value="P:lipid biosynthetic process"/>
    <property type="evidence" value="ECO:0007669"/>
    <property type="project" value="UniProtKB-ARBA"/>
</dbReference>
<dbReference type="EC" id="2.3.1.241" evidence="8"/>
<dbReference type="EMBL" id="UOFF01000056">
    <property type="protein sequence ID" value="VAW54296.1"/>
    <property type="molecule type" value="Genomic_DNA"/>
</dbReference>
<keyword evidence="6 8" id="KW-0012">Acyltransferase</keyword>
<dbReference type="PANTHER" id="PTHR30606:SF9">
    <property type="entry name" value="LIPID A BIOSYNTHESIS LAUROYLTRANSFERASE"/>
    <property type="match status" value="1"/>
</dbReference>
<dbReference type="GO" id="GO:0008913">
    <property type="term" value="F:Kdo2-lipid IVA acyltransferase activity"/>
    <property type="evidence" value="ECO:0007669"/>
    <property type="project" value="UniProtKB-EC"/>
</dbReference>
<feature type="non-terminal residue" evidence="8">
    <location>
        <position position="276"/>
    </location>
</feature>
<dbReference type="InterPro" id="IPR004960">
    <property type="entry name" value="LipA_acyltrans"/>
</dbReference>
<keyword evidence="2" id="KW-1003">Cell membrane</keyword>
<protein>
    <submittedName>
        <fullName evidence="8">Lipid A biosynthesis lauroyl acyltransferase</fullName>
        <ecNumber evidence="8">2.3.1.241</ecNumber>
    </submittedName>
</protein>
<keyword evidence="7" id="KW-1133">Transmembrane helix</keyword>
<dbReference type="Pfam" id="PF03279">
    <property type="entry name" value="Lip_A_acyltrans"/>
    <property type="match status" value="1"/>
</dbReference>
<evidence type="ECO:0000256" key="6">
    <source>
        <dbReference type="ARBA" id="ARBA00023315"/>
    </source>
</evidence>
<sequence length="276" mass="31594">MIKAVDITEYLAPKYWVTWLTLGLLRSVIFLPLPAIEICGLMLGKLLYIFLPKRRQIADINLRIAFPEASSQDIIHMRKLCFTNMGIAGFELALSWWQDKRLLKLCEVEGLDNITQHQQNGKGVIILTAHFTCLEIGGPVLNHYVPFQVMYKRAHNKLFDAFMRYHRGRLYKAIVDYHKPISMIKGLKKGHAAWYAPDQDFRGKDMIFAPFFGVQASALTAPARFAKMTDAAVVPYYIIRKPKGQGYKLVILPALENFPTDNVEEDARVINQTLEH</sequence>
<dbReference type="CDD" id="cd07984">
    <property type="entry name" value="LPLAT_LABLAT-like"/>
    <property type="match status" value="1"/>
</dbReference>
<evidence type="ECO:0000256" key="4">
    <source>
        <dbReference type="ARBA" id="ARBA00022679"/>
    </source>
</evidence>